<feature type="transmembrane region" description="Helical" evidence="1">
    <location>
        <begin position="162"/>
        <end position="179"/>
    </location>
</feature>
<evidence type="ECO:0000256" key="1">
    <source>
        <dbReference type="SAM" id="Phobius"/>
    </source>
</evidence>
<proteinExistence type="predicted"/>
<name>A0A1F5PLN0_9BACT</name>
<feature type="transmembrane region" description="Helical" evidence="1">
    <location>
        <begin position="69"/>
        <end position="87"/>
    </location>
</feature>
<dbReference type="Proteomes" id="UP000177682">
    <property type="component" value="Unassembled WGS sequence"/>
</dbReference>
<dbReference type="EMBL" id="MFEY01000005">
    <property type="protein sequence ID" value="OGE90562.1"/>
    <property type="molecule type" value="Genomic_DNA"/>
</dbReference>
<feature type="transmembrane region" description="Helical" evidence="1">
    <location>
        <begin position="93"/>
        <end position="121"/>
    </location>
</feature>
<sequence>MMPYDHAATGYLFAFVLLKILHPALSLDQVNSLLLWSLFWAVAVDWDMIISFIMLRSVRIRNNVSHRRFLTHTPIFGLVIGLSIYFLSDSLYAQYFALVFLASFTSHMVVDSIEIGIMWLWPFSKKQYFLFEANTDSNPYIHESLLIFYIKMFRNVYMRMKTFYVGLVAVFAALVIFFMNP</sequence>
<evidence type="ECO:0008006" key="4">
    <source>
        <dbReference type="Google" id="ProtNLM"/>
    </source>
</evidence>
<comment type="caution">
    <text evidence="2">The sequence shown here is derived from an EMBL/GenBank/DDBJ whole genome shotgun (WGS) entry which is preliminary data.</text>
</comment>
<dbReference type="Pfam" id="PF04307">
    <property type="entry name" value="YdjM"/>
    <property type="match status" value="1"/>
</dbReference>
<organism evidence="2 3">
    <name type="scientific">Candidatus Doudnabacteria bacterium RIFCSPHIGHO2_12_FULL_48_16</name>
    <dbReference type="NCBI Taxonomy" id="1817838"/>
    <lineage>
        <taxon>Bacteria</taxon>
        <taxon>Candidatus Doudnaibacteriota</taxon>
    </lineage>
</organism>
<keyword evidence="1" id="KW-1133">Transmembrane helix</keyword>
<keyword evidence="1" id="KW-0812">Transmembrane</keyword>
<accession>A0A1F5PLN0</accession>
<feature type="transmembrane region" description="Helical" evidence="1">
    <location>
        <begin position="36"/>
        <end position="57"/>
    </location>
</feature>
<dbReference type="AlphaFoldDB" id="A0A1F5PLN0"/>
<reference evidence="2 3" key="1">
    <citation type="journal article" date="2016" name="Nat. Commun.">
        <title>Thousands of microbial genomes shed light on interconnected biogeochemical processes in an aquifer system.</title>
        <authorList>
            <person name="Anantharaman K."/>
            <person name="Brown C.T."/>
            <person name="Hug L.A."/>
            <person name="Sharon I."/>
            <person name="Castelle C.J."/>
            <person name="Probst A.J."/>
            <person name="Thomas B.C."/>
            <person name="Singh A."/>
            <person name="Wilkins M.J."/>
            <person name="Karaoz U."/>
            <person name="Brodie E.L."/>
            <person name="Williams K.H."/>
            <person name="Hubbard S.S."/>
            <person name="Banfield J.F."/>
        </authorList>
    </citation>
    <scope>NUCLEOTIDE SEQUENCE [LARGE SCALE GENOMIC DNA]</scope>
</reference>
<dbReference type="InterPro" id="IPR007404">
    <property type="entry name" value="YdjM-like"/>
</dbReference>
<protein>
    <recommendedName>
        <fullName evidence="4">Metal-dependent hydrolase</fullName>
    </recommendedName>
</protein>
<evidence type="ECO:0000313" key="2">
    <source>
        <dbReference type="EMBL" id="OGE90562.1"/>
    </source>
</evidence>
<gene>
    <name evidence="2" type="ORF">A3E29_02080</name>
</gene>
<keyword evidence="1" id="KW-0472">Membrane</keyword>
<evidence type="ECO:0000313" key="3">
    <source>
        <dbReference type="Proteomes" id="UP000177682"/>
    </source>
</evidence>